<dbReference type="Proteomes" id="UP000247498">
    <property type="component" value="Unassembled WGS sequence"/>
</dbReference>
<dbReference type="Pfam" id="PF12352">
    <property type="entry name" value="V-SNARE_C"/>
    <property type="match status" value="1"/>
</dbReference>
<name>A0A2V0PNM1_9CHLO</name>
<dbReference type="PANTHER" id="PTHR21230:SF1">
    <property type="entry name" value="GOLGI SNAP RECEPTOR COMPLEX MEMBER 2"/>
    <property type="match status" value="1"/>
</dbReference>
<evidence type="ECO:0000313" key="10">
    <source>
        <dbReference type="EMBL" id="GBF98735.1"/>
    </source>
</evidence>
<keyword evidence="7 8" id="KW-0472">Membrane</keyword>
<dbReference type="GO" id="GO:0015031">
    <property type="term" value="P:protein transport"/>
    <property type="evidence" value="ECO:0007669"/>
    <property type="project" value="UniProtKB-KW"/>
</dbReference>
<evidence type="ECO:0000313" key="11">
    <source>
        <dbReference type="Proteomes" id="UP000247498"/>
    </source>
</evidence>
<evidence type="ECO:0000256" key="7">
    <source>
        <dbReference type="ARBA" id="ARBA00023136"/>
    </source>
</evidence>
<dbReference type="GO" id="GO:0031902">
    <property type="term" value="C:late endosome membrane"/>
    <property type="evidence" value="ECO:0007669"/>
    <property type="project" value="TreeGrafter"/>
</dbReference>
<evidence type="ECO:0000256" key="9">
    <source>
        <dbReference type="SAM" id="Phobius"/>
    </source>
</evidence>
<evidence type="ECO:0000256" key="8">
    <source>
        <dbReference type="PIRNR" id="PIRNR028865"/>
    </source>
</evidence>
<accession>A0A2V0PNM1</accession>
<keyword evidence="5 9" id="KW-1133">Transmembrane helix</keyword>
<dbReference type="InterPro" id="IPR027027">
    <property type="entry name" value="GOSR2/Membrin/Bos1"/>
</dbReference>
<dbReference type="GO" id="GO:0012507">
    <property type="term" value="C:ER to Golgi transport vesicle membrane"/>
    <property type="evidence" value="ECO:0007669"/>
    <property type="project" value="TreeGrafter"/>
</dbReference>
<dbReference type="GO" id="GO:0005789">
    <property type="term" value="C:endoplasmic reticulum membrane"/>
    <property type="evidence" value="ECO:0007669"/>
    <property type="project" value="TreeGrafter"/>
</dbReference>
<protein>
    <recommendedName>
        <fullName evidence="8">Membrin</fullName>
    </recommendedName>
</protein>
<dbReference type="STRING" id="307507.A0A2V0PNM1"/>
<comment type="function">
    <text evidence="8">Involved in transport of proteins from the cis/medial-Golgi to the trans-Golgi network.</text>
</comment>
<dbReference type="GO" id="GO:0031201">
    <property type="term" value="C:SNARE complex"/>
    <property type="evidence" value="ECO:0007669"/>
    <property type="project" value="TreeGrafter"/>
</dbReference>
<dbReference type="InParanoid" id="A0A2V0PNM1"/>
<keyword evidence="3 9" id="KW-0812">Transmembrane</keyword>
<dbReference type="EMBL" id="BDRX01000133">
    <property type="protein sequence ID" value="GBF98735.1"/>
    <property type="molecule type" value="Genomic_DNA"/>
</dbReference>
<dbReference type="OrthoDB" id="158360at2759"/>
<evidence type="ECO:0000256" key="5">
    <source>
        <dbReference type="ARBA" id="ARBA00022989"/>
    </source>
</evidence>
<reference evidence="10 11" key="1">
    <citation type="journal article" date="2018" name="Sci. Rep.">
        <title>Raphidocelis subcapitata (=Pseudokirchneriella subcapitata) provides an insight into genome evolution and environmental adaptations in the Sphaeropleales.</title>
        <authorList>
            <person name="Suzuki S."/>
            <person name="Yamaguchi H."/>
            <person name="Nakajima N."/>
            <person name="Kawachi M."/>
        </authorList>
    </citation>
    <scope>NUCLEOTIDE SEQUENCE [LARGE SCALE GENOMIC DNA]</scope>
    <source>
        <strain evidence="10 11">NIES-35</strain>
    </source>
</reference>
<feature type="transmembrane region" description="Helical" evidence="9">
    <location>
        <begin position="199"/>
        <end position="221"/>
    </location>
</feature>
<comment type="subcellular location">
    <subcellularLocation>
        <location evidence="1">Golgi apparatus membrane</location>
        <topology evidence="1">Single-pass type IV membrane protein</topology>
    </subcellularLocation>
</comment>
<dbReference type="GO" id="GO:0000139">
    <property type="term" value="C:Golgi membrane"/>
    <property type="evidence" value="ECO:0007669"/>
    <property type="project" value="UniProtKB-SubCell"/>
</dbReference>
<dbReference type="FunCoup" id="A0A2V0PNM1">
    <property type="interactions" value="1938"/>
</dbReference>
<comment type="similarity">
    <text evidence="8">Belongs to the GOSR2 family.</text>
</comment>
<evidence type="ECO:0000256" key="2">
    <source>
        <dbReference type="ARBA" id="ARBA00022448"/>
    </source>
</evidence>
<dbReference type="PANTHER" id="PTHR21230">
    <property type="entry name" value="VESICLE TRANSPORT V-SNARE PROTEIN VTI1-RELATED"/>
    <property type="match status" value="1"/>
</dbReference>
<evidence type="ECO:0000256" key="6">
    <source>
        <dbReference type="ARBA" id="ARBA00023034"/>
    </source>
</evidence>
<organism evidence="10 11">
    <name type="scientific">Raphidocelis subcapitata</name>
    <dbReference type="NCBI Taxonomy" id="307507"/>
    <lineage>
        <taxon>Eukaryota</taxon>
        <taxon>Viridiplantae</taxon>
        <taxon>Chlorophyta</taxon>
        <taxon>core chlorophytes</taxon>
        <taxon>Chlorophyceae</taxon>
        <taxon>CS clade</taxon>
        <taxon>Sphaeropleales</taxon>
        <taxon>Selenastraceae</taxon>
        <taxon>Raphidocelis</taxon>
    </lineage>
</organism>
<dbReference type="GO" id="GO:0000149">
    <property type="term" value="F:SNARE binding"/>
    <property type="evidence" value="ECO:0007669"/>
    <property type="project" value="TreeGrafter"/>
</dbReference>
<proteinExistence type="inferred from homology"/>
<dbReference type="PIRSF" id="PIRSF028865">
    <property type="entry name" value="Membrin-2"/>
    <property type="match status" value="1"/>
</dbReference>
<evidence type="ECO:0000256" key="4">
    <source>
        <dbReference type="ARBA" id="ARBA00022927"/>
    </source>
</evidence>
<dbReference type="GO" id="GO:0006906">
    <property type="term" value="P:vesicle fusion"/>
    <property type="evidence" value="ECO:0007669"/>
    <property type="project" value="TreeGrafter"/>
</dbReference>
<keyword evidence="4 8" id="KW-0653">Protein transport</keyword>
<dbReference type="GO" id="GO:0005484">
    <property type="term" value="F:SNAP receptor activity"/>
    <property type="evidence" value="ECO:0007669"/>
    <property type="project" value="InterPro"/>
</dbReference>
<comment type="caution">
    <text evidence="10">The sequence shown here is derived from an EMBL/GenBank/DDBJ whole genome shotgun (WGS) entry which is preliminary data.</text>
</comment>
<gene>
    <name evidence="10" type="ORF">Rsub_11284</name>
</gene>
<evidence type="ECO:0000256" key="3">
    <source>
        <dbReference type="ARBA" id="ARBA00022692"/>
    </source>
</evidence>
<dbReference type="AlphaFoldDB" id="A0A2V0PNM1"/>
<sequence>MGDLSALHAQATRLVLALREGMERLEAIEGGMRTGDASTLARDLQHKLSELQRTSRELDSTWRMQVVRQGGGRVDVWKRKVESVAEEAEFMATSLDRFGGREALRRREAAERDELLSSAAVGRRLKGEMDEEAAVAGHVVRSRRALADMFEQGSGILAGMAGSRERIKAAQRKVLDVMNSVGLGDSVLRAIERRHKADAYIAAGGMILALAFTGGLLWWAWR</sequence>
<keyword evidence="11" id="KW-1185">Reference proteome</keyword>
<keyword evidence="2 8" id="KW-0813">Transport</keyword>
<keyword evidence="6" id="KW-0333">Golgi apparatus</keyword>
<evidence type="ECO:0000256" key="1">
    <source>
        <dbReference type="ARBA" id="ARBA00004409"/>
    </source>
</evidence>